<dbReference type="AlphaFoldDB" id="A0AAW2RMS5"/>
<reference evidence="2" key="1">
    <citation type="submission" date="2020-06" db="EMBL/GenBank/DDBJ databases">
        <authorList>
            <person name="Li T."/>
            <person name="Hu X."/>
            <person name="Zhang T."/>
            <person name="Song X."/>
            <person name="Zhang H."/>
            <person name="Dai N."/>
            <person name="Sheng W."/>
            <person name="Hou X."/>
            <person name="Wei L."/>
        </authorList>
    </citation>
    <scope>NUCLEOTIDE SEQUENCE</scope>
    <source>
        <strain evidence="2">G01</strain>
        <tissue evidence="2">Leaf</tissue>
    </source>
</reference>
<gene>
    <name evidence="2" type="ORF">Sangu_0197200</name>
</gene>
<feature type="region of interest" description="Disordered" evidence="1">
    <location>
        <begin position="1"/>
        <end position="57"/>
    </location>
</feature>
<evidence type="ECO:0000256" key="1">
    <source>
        <dbReference type="SAM" id="MobiDB-lite"/>
    </source>
</evidence>
<reference evidence="2" key="2">
    <citation type="journal article" date="2024" name="Plant">
        <title>Genomic evolution and insights into agronomic trait innovations of Sesamum species.</title>
        <authorList>
            <person name="Miao H."/>
            <person name="Wang L."/>
            <person name="Qu L."/>
            <person name="Liu H."/>
            <person name="Sun Y."/>
            <person name="Le M."/>
            <person name="Wang Q."/>
            <person name="Wei S."/>
            <person name="Zheng Y."/>
            <person name="Lin W."/>
            <person name="Duan Y."/>
            <person name="Cao H."/>
            <person name="Xiong S."/>
            <person name="Wang X."/>
            <person name="Wei L."/>
            <person name="Li C."/>
            <person name="Ma Q."/>
            <person name="Ju M."/>
            <person name="Zhao R."/>
            <person name="Li G."/>
            <person name="Mu C."/>
            <person name="Tian Q."/>
            <person name="Mei H."/>
            <person name="Zhang T."/>
            <person name="Gao T."/>
            <person name="Zhang H."/>
        </authorList>
    </citation>
    <scope>NUCLEOTIDE SEQUENCE</scope>
    <source>
        <strain evidence="2">G01</strain>
    </source>
</reference>
<feature type="compositionally biased region" description="Polar residues" evidence="1">
    <location>
        <begin position="1"/>
        <end position="20"/>
    </location>
</feature>
<name>A0AAW2RMS5_9LAMI</name>
<comment type="caution">
    <text evidence="2">The sequence shown here is derived from an EMBL/GenBank/DDBJ whole genome shotgun (WGS) entry which is preliminary data.</text>
</comment>
<accession>A0AAW2RMS5</accession>
<evidence type="ECO:0000313" key="2">
    <source>
        <dbReference type="EMBL" id="KAL0381329.1"/>
    </source>
</evidence>
<proteinExistence type="predicted"/>
<protein>
    <submittedName>
        <fullName evidence="2">Uncharacterized protein</fullName>
    </submittedName>
</protein>
<sequence>MASSNNRGDNRSNEGNSSFSVIAGPTIPLVNPTSGAANAPAPDSSLGATNTPAPILN</sequence>
<feature type="compositionally biased region" description="Polar residues" evidence="1">
    <location>
        <begin position="46"/>
        <end position="57"/>
    </location>
</feature>
<dbReference type="EMBL" id="JACGWK010000001">
    <property type="protein sequence ID" value="KAL0381329.1"/>
    <property type="molecule type" value="Genomic_DNA"/>
</dbReference>
<organism evidence="2">
    <name type="scientific">Sesamum angustifolium</name>
    <dbReference type="NCBI Taxonomy" id="2727405"/>
    <lineage>
        <taxon>Eukaryota</taxon>
        <taxon>Viridiplantae</taxon>
        <taxon>Streptophyta</taxon>
        <taxon>Embryophyta</taxon>
        <taxon>Tracheophyta</taxon>
        <taxon>Spermatophyta</taxon>
        <taxon>Magnoliopsida</taxon>
        <taxon>eudicotyledons</taxon>
        <taxon>Gunneridae</taxon>
        <taxon>Pentapetalae</taxon>
        <taxon>asterids</taxon>
        <taxon>lamiids</taxon>
        <taxon>Lamiales</taxon>
        <taxon>Pedaliaceae</taxon>
        <taxon>Sesamum</taxon>
    </lineage>
</organism>